<dbReference type="OrthoDB" id="189226at2759"/>
<dbReference type="OMA" id="TACMCCT"/>
<protein>
    <submittedName>
        <fullName evidence="2">Transmembrane protein</fullName>
    </submittedName>
</protein>
<accession>A0A0B2UUZ7</accession>
<feature type="transmembrane region" description="Helical" evidence="1">
    <location>
        <begin position="390"/>
        <end position="410"/>
    </location>
</feature>
<gene>
    <name evidence="2" type="primary">TMEM180</name>
    <name evidence="2" type="ORF">Tcan_13106</name>
</gene>
<feature type="transmembrane region" description="Helical" evidence="1">
    <location>
        <begin position="113"/>
        <end position="130"/>
    </location>
</feature>
<feature type="transmembrane region" description="Helical" evidence="1">
    <location>
        <begin position="249"/>
        <end position="270"/>
    </location>
</feature>
<sequence>MSSMQTMFLFYYVRVFRVVFEIDNYWFGIAQAIFVVWNSLNDPLFGFMQGRQASLLDLGCRILRCVAWPSFSLNFQFSNNLSFFFFGSFSCVNVGWSALFSESTHDHNARLTAIKYSQFAILVSVNIIPITEKVSHSVENFFAFQCTCVVVALLAMGCFWITGNMERTEGVLPERTVLVADRVEEDRGKVSVALDMTKQVITRLDFVFLVLTNFIHNCRSVSHLNFAAMATKALIPEEVLASGSWSKSLYFGACTLVPQLLVVASGSFISKRGAYRVVMRSFVISVSSAALFWVFAGSSPVLIMIFMFIDSILVHSIAPLFQILIAEFVDDDAKHHSRRKPISSLIFSLNALLVKPAQSITPVVILYLLGENHPETYDNASESATHERTTMWSIICLIPLLLGALQFFILRLYSLKDARFGAAKVSRNI</sequence>
<feature type="transmembrane region" description="Helical" evidence="1">
    <location>
        <begin position="277"/>
        <end position="296"/>
    </location>
</feature>
<feature type="transmembrane region" description="Helical" evidence="1">
    <location>
        <begin position="206"/>
        <end position="229"/>
    </location>
</feature>
<keyword evidence="1" id="KW-0472">Membrane</keyword>
<feature type="transmembrane region" description="Helical" evidence="1">
    <location>
        <begin position="302"/>
        <end position="325"/>
    </location>
</feature>
<keyword evidence="1" id="KW-1133">Transmembrane helix</keyword>
<dbReference type="Pfam" id="PF13347">
    <property type="entry name" value="MFS_2"/>
    <property type="match status" value="1"/>
</dbReference>
<dbReference type="EMBL" id="JPKZ01003226">
    <property type="protein sequence ID" value="KHN72655.1"/>
    <property type="molecule type" value="Genomic_DNA"/>
</dbReference>
<feature type="transmembrane region" description="Helical" evidence="1">
    <location>
        <begin position="81"/>
        <end position="101"/>
    </location>
</feature>
<dbReference type="PANTHER" id="PTHR28658:SF1">
    <property type="entry name" value="MAJOR FACILITATOR SUPERFAMILY DOMAIN CONTAINING 13B"/>
    <property type="match status" value="1"/>
</dbReference>
<evidence type="ECO:0000256" key="1">
    <source>
        <dbReference type="SAM" id="Phobius"/>
    </source>
</evidence>
<name>A0A0B2UUZ7_TOXCA</name>
<dbReference type="InterPro" id="IPR040035">
    <property type="entry name" value="TMEM180"/>
</dbReference>
<dbReference type="AlphaFoldDB" id="A0A0B2UUZ7"/>
<dbReference type="STRING" id="6265.A0A0B2UUZ7"/>
<dbReference type="PANTHER" id="PTHR28658">
    <property type="entry name" value="TRANSMEMBRANE PROTEIN 180"/>
    <property type="match status" value="1"/>
</dbReference>
<keyword evidence="3" id="KW-1185">Reference proteome</keyword>
<dbReference type="SUPFAM" id="SSF103473">
    <property type="entry name" value="MFS general substrate transporter"/>
    <property type="match status" value="1"/>
</dbReference>
<keyword evidence="1 2" id="KW-0812">Transmembrane</keyword>
<feature type="transmembrane region" description="Helical" evidence="1">
    <location>
        <begin position="12"/>
        <end position="37"/>
    </location>
</feature>
<feature type="transmembrane region" description="Helical" evidence="1">
    <location>
        <begin position="345"/>
        <end position="370"/>
    </location>
</feature>
<comment type="caution">
    <text evidence="2">The sequence shown here is derived from an EMBL/GenBank/DDBJ whole genome shotgun (WGS) entry which is preliminary data.</text>
</comment>
<dbReference type="InterPro" id="IPR036259">
    <property type="entry name" value="MFS_trans_sf"/>
</dbReference>
<evidence type="ECO:0000313" key="2">
    <source>
        <dbReference type="EMBL" id="KHN72655.1"/>
    </source>
</evidence>
<feature type="transmembrane region" description="Helical" evidence="1">
    <location>
        <begin position="142"/>
        <end position="162"/>
    </location>
</feature>
<evidence type="ECO:0000313" key="3">
    <source>
        <dbReference type="Proteomes" id="UP000031036"/>
    </source>
</evidence>
<proteinExistence type="predicted"/>
<reference evidence="2 3" key="1">
    <citation type="submission" date="2014-11" db="EMBL/GenBank/DDBJ databases">
        <title>Genetic blueprint of the zoonotic pathogen Toxocara canis.</title>
        <authorList>
            <person name="Zhu X.-Q."/>
            <person name="Korhonen P.K."/>
            <person name="Cai H."/>
            <person name="Young N.D."/>
            <person name="Nejsum P."/>
            <person name="von Samson-Himmelstjerna G."/>
            <person name="Boag P.R."/>
            <person name="Tan P."/>
            <person name="Li Q."/>
            <person name="Min J."/>
            <person name="Yang Y."/>
            <person name="Wang X."/>
            <person name="Fang X."/>
            <person name="Hall R.S."/>
            <person name="Hofmann A."/>
            <person name="Sternberg P.W."/>
            <person name="Jex A.R."/>
            <person name="Gasser R.B."/>
        </authorList>
    </citation>
    <scope>NUCLEOTIDE SEQUENCE [LARGE SCALE GENOMIC DNA]</scope>
    <source>
        <strain evidence="2">PN_DK_2014</strain>
    </source>
</reference>
<dbReference type="Proteomes" id="UP000031036">
    <property type="component" value="Unassembled WGS sequence"/>
</dbReference>
<dbReference type="Gene3D" id="1.20.1250.20">
    <property type="entry name" value="MFS general substrate transporter like domains"/>
    <property type="match status" value="1"/>
</dbReference>
<organism evidence="2 3">
    <name type="scientific">Toxocara canis</name>
    <name type="common">Canine roundworm</name>
    <dbReference type="NCBI Taxonomy" id="6265"/>
    <lineage>
        <taxon>Eukaryota</taxon>
        <taxon>Metazoa</taxon>
        <taxon>Ecdysozoa</taxon>
        <taxon>Nematoda</taxon>
        <taxon>Chromadorea</taxon>
        <taxon>Rhabditida</taxon>
        <taxon>Spirurina</taxon>
        <taxon>Ascaridomorpha</taxon>
        <taxon>Ascaridoidea</taxon>
        <taxon>Toxocaridae</taxon>
        <taxon>Toxocara</taxon>
    </lineage>
</organism>